<comment type="caution">
    <text evidence="1">The sequence shown here is derived from an EMBL/GenBank/DDBJ whole genome shotgun (WGS) entry which is preliminary data.</text>
</comment>
<dbReference type="Proteomes" id="UP000178759">
    <property type="component" value="Unassembled WGS sequence"/>
</dbReference>
<dbReference type="AlphaFoldDB" id="A0A1F6AHI9"/>
<sequence>MVRKQLALFQTNPVHPSLRLHKIGSRQFWSISVDKSIRILILFEKDRIWVYHIGKHEDVY</sequence>
<dbReference type="InterPro" id="IPR035093">
    <property type="entry name" value="RelE/ParE_toxin_dom_sf"/>
</dbReference>
<proteinExistence type="predicted"/>
<dbReference type="SUPFAM" id="SSF143011">
    <property type="entry name" value="RelE-like"/>
    <property type="match status" value="1"/>
</dbReference>
<accession>A0A1F6AHI9</accession>
<organism evidence="1 2">
    <name type="scientific">Candidatus Gottesmanbacteria bacterium RIFCSPLOWO2_01_FULL_43_11b</name>
    <dbReference type="NCBI Taxonomy" id="1798392"/>
    <lineage>
        <taxon>Bacteria</taxon>
        <taxon>Candidatus Gottesmaniibacteriota</taxon>
    </lineage>
</organism>
<dbReference type="STRING" id="1798392.A3A79_03450"/>
<evidence type="ECO:0008006" key="3">
    <source>
        <dbReference type="Google" id="ProtNLM"/>
    </source>
</evidence>
<gene>
    <name evidence="1" type="ORF">A3A79_03450</name>
</gene>
<reference evidence="1 2" key="1">
    <citation type="journal article" date="2016" name="Nat. Commun.">
        <title>Thousands of microbial genomes shed light on interconnected biogeochemical processes in an aquifer system.</title>
        <authorList>
            <person name="Anantharaman K."/>
            <person name="Brown C.T."/>
            <person name="Hug L.A."/>
            <person name="Sharon I."/>
            <person name="Castelle C.J."/>
            <person name="Probst A.J."/>
            <person name="Thomas B.C."/>
            <person name="Singh A."/>
            <person name="Wilkins M.J."/>
            <person name="Karaoz U."/>
            <person name="Brodie E.L."/>
            <person name="Williams K.H."/>
            <person name="Hubbard S.S."/>
            <person name="Banfield J.F."/>
        </authorList>
    </citation>
    <scope>NUCLEOTIDE SEQUENCE [LARGE SCALE GENOMIC DNA]</scope>
</reference>
<evidence type="ECO:0000313" key="1">
    <source>
        <dbReference type="EMBL" id="OGG24218.1"/>
    </source>
</evidence>
<protein>
    <recommendedName>
        <fullName evidence="3">Plasmid stabilization protein</fullName>
    </recommendedName>
</protein>
<name>A0A1F6AHI9_9BACT</name>
<evidence type="ECO:0000313" key="2">
    <source>
        <dbReference type="Proteomes" id="UP000178759"/>
    </source>
</evidence>
<dbReference type="EMBL" id="MFJV01000001">
    <property type="protein sequence ID" value="OGG24218.1"/>
    <property type="molecule type" value="Genomic_DNA"/>
</dbReference>